<gene>
    <name evidence="4" type="ORF">ZIOFF_049243</name>
</gene>
<dbReference type="CDD" id="cd00118">
    <property type="entry name" value="LysM"/>
    <property type="match status" value="2"/>
</dbReference>
<reference evidence="4 5" key="1">
    <citation type="submission" date="2020-08" db="EMBL/GenBank/DDBJ databases">
        <title>Plant Genome Project.</title>
        <authorList>
            <person name="Zhang R.-G."/>
        </authorList>
    </citation>
    <scope>NUCLEOTIDE SEQUENCE [LARGE SCALE GENOMIC DNA]</scope>
    <source>
        <tissue evidence="4">Rhizome</tissue>
    </source>
</reference>
<dbReference type="PANTHER" id="PTHR33734:SF11">
    <property type="entry name" value="LYSM DOMAIN-CONTAINING GPI-ANCHORED PROTEIN 2"/>
    <property type="match status" value="1"/>
</dbReference>
<keyword evidence="1" id="KW-0472">Membrane</keyword>
<keyword evidence="1" id="KW-0812">Transmembrane</keyword>
<dbReference type="InterPro" id="IPR018392">
    <property type="entry name" value="LysM"/>
</dbReference>
<evidence type="ECO:0000256" key="2">
    <source>
        <dbReference type="SAM" id="SignalP"/>
    </source>
</evidence>
<feature type="domain" description="LysM" evidence="3">
    <location>
        <begin position="105"/>
        <end position="152"/>
    </location>
</feature>
<dbReference type="Pfam" id="PF01476">
    <property type="entry name" value="LysM"/>
    <property type="match status" value="2"/>
</dbReference>
<organism evidence="4 5">
    <name type="scientific">Zingiber officinale</name>
    <name type="common">Ginger</name>
    <name type="synonym">Amomum zingiber</name>
    <dbReference type="NCBI Taxonomy" id="94328"/>
    <lineage>
        <taxon>Eukaryota</taxon>
        <taxon>Viridiplantae</taxon>
        <taxon>Streptophyta</taxon>
        <taxon>Embryophyta</taxon>
        <taxon>Tracheophyta</taxon>
        <taxon>Spermatophyta</taxon>
        <taxon>Magnoliopsida</taxon>
        <taxon>Liliopsida</taxon>
        <taxon>Zingiberales</taxon>
        <taxon>Zingiberaceae</taxon>
        <taxon>Zingiber</taxon>
    </lineage>
</organism>
<dbReference type="PROSITE" id="PS51782">
    <property type="entry name" value="LYSM"/>
    <property type="match status" value="2"/>
</dbReference>
<evidence type="ECO:0000256" key="1">
    <source>
        <dbReference type="SAM" id="Phobius"/>
    </source>
</evidence>
<accession>A0A8J5KYD0</accession>
<dbReference type="AlphaFoldDB" id="A0A8J5KYD0"/>
<feature type="domain" description="LysM" evidence="3">
    <location>
        <begin position="169"/>
        <end position="213"/>
    </location>
</feature>
<evidence type="ECO:0000259" key="3">
    <source>
        <dbReference type="PROSITE" id="PS51782"/>
    </source>
</evidence>
<keyword evidence="1" id="KW-1133">Transmembrane helix</keyword>
<protein>
    <recommendedName>
        <fullName evidence="3">LysM domain-containing protein</fullName>
    </recommendedName>
</protein>
<evidence type="ECO:0000313" key="4">
    <source>
        <dbReference type="EMBL" id="KAG6494224.1"/>
    </source>
</evidence>
<evidence type="ECO:0000313" key="5">
    <source>
        <dbReference type="Proteomes" id="UP000734854"/>
    </source>
</evidence>
<dbReference type="SMART" id="SM00257">
    <property type="entry name" value="LysM"/>
    <property type="match status" value="2"/>
</dbReference>
<dbReference type="Proteomes" id="UP000734854">
    <property type="component" value="Unassembled WGS sequence"/>
</dbReference>
<feature type="transmembrane region" description="Helical" evidence="1">
    <location>
        <begin position="339"/>
        <end position="356"/>
    </location>
</feature>
<dbReference type="PANTHER" id="PTHR33734">
    <property type="entry name" value="LYSM DOMAIN-CONTAINING GPI-ANCHORED PROTEIN 2"/>
    <property type="match status" value="1"/>
</dbReference>
<keyword evidence="5" id="KW-1185">Reference proteome</keyword>
<dbReference type="EMBL" id="JACMSC010000013">
    <property type="protein sequence ID" value="KAG6494224.1"/>
    <property type="molecule type" value="Genomic_DNA"/>
</dbReference>
<dbReference type="OrthoDB" id="2107166at2759"/>
<feature type="chain" id="PRO_5035299137" description="LysM domain-containing protein" evidence="2">
    <location>
        <begin position="22"/>
        <end position="357"/>
    </location>
</feature>
<feature type="signal peptide" evidence="2">
    <location>
        <begin position="1"/>
        <end position="21"/>
    </location>
</feature>
<sequence>MAARFLLLPFLVIFLVPPAAAANFTCLSRGRAARCQGLVGYTARNATNLAGVMTLFQIRSFRSLLAANDLPLSTPSSRSVPAGSTLRVRLSCSCSAGRGASAHRPLYRVVPGDNLDSISRNTFDGLVTYQEIAAANNISDPSLIQLGQEVYIPLPCSCDEVEGLPVVHYAHLVAAGSTVSGIAAEFGTKEETLMSLNGITDPKTLQAGQVLDVPLRVCSSAISNASLDSGLLVSNGSYILTANNCVRCSCSSSSWELDCHPTQGISSSVCPVATCKALSLGNSSSAVCESTTCAYAGYTNTSSFRILTNLTTQSLCNTAGAPAPQPSGGFSPGVEAQSLYLLLLYISLAMALLGWGS</sequence>
<name>A0A8J5KYD0_ZINOF</name>
<comment type="caution">
    <text evidence="4">The sequence shown here is derived from an EMBL/GenBank/DDBJ whole genome shotgun (WGS) entry which is preliminary data.</text>
</comment>
<keyword evidence="2" id="KW-0732">Signal</keyword>
<proteinExistence type="predicted"/>